<dbReference type="RefSeq" id="WP_134466616.1">
    <property type="nucleotide sequence ID" value="NZ_SNVI01000008.1"/>
</dbReference>
<dbReference type="Proteomes" id="UP000297385">
    <property type="component" value="Unassembled WGS sequence"/>
</dbReference>
<name>A0A4Y8MGI7_9BURK</name>
<evidence type="ECO:0008006" key="3">
    <source>
        <dbReference type="Google" id="ProtNLM"/>
    </source>
</evidence>
<reference evidence="1 2" key="1">
    <citation type="submission" date="2019-03" db="EMBL/GenBank/DDBJ databases">
        <title>Complete Genome Sequence of Paraburkholderia dipogonis ICMP 19430T, a Nitrogen-fixing Symbiont of the South African Invasive Legume Dipogon lignosus in New Zealand.</title>
        <authorList>
            <person name="De Meyer S.E."/>
        </authorList>
    </citation>
    <scope>NUCLEOTIDE SEQUENCE [LARGE SCALE GENOMIC DNA]</scope>
    <source>
        <strain evidence="1 2">ICMP 19430</strain>
    </source>
</reference>
<protein>
    <recommendedName>
        <fullName evidence="3">SCP2 domain-containing protein</fullName>
    </recommendedName>
</protein>
<evidence type="ECO:0000313" key="2">
    <source>
        <dbReference type="Proteomes" id="UP000297385"/>
    </source>
</evidence>
<evidence type="ECO:0000313" key="1">
    <source>
        <dbReference type="EMBL" id="TFE36515.1"/>
    </source>
</evidence>
<comment type="caution">
    <text evidence="1">The sequence shown here is derived from an EMBL/GenBank/DDBJ whole genome shotgun (WGS) entry which is preliminary data.</text>
</comment>
<dbReference type="AlphaFoldDB" id="A0A4Y8MGI7"/>
<organism evidence="1 2">
    <name type="scientific">Paraburkholderia dipogonis</name>
    <dbReference type="NCBI Taxonomy" id="1211383"/>
    <lineage>
        <taxon>Bacteria</taxon>
        <taxon>Pseudomonadati</taxon>
        <taxon>Pseudomonadota</taxon>
        <taxon>Betaproteobacteria</taxon>
        <taxon>Burkholderiales</taxon>
        <taxon>Burkholderiaceae</taxon>
        <taxon>Paraburkholderia</taxon>
    </lineage>
</organism>
<sequence length="135" mass="15482">MRRQLDKIKLNFMLSMVPLLLRNAVTRNTPQRVRLTQLLSEAPFVFQISTLDGAGGYFELRNGTLRFHRGTHRNPDLSQTWRGASDAVSVLASRDESLMLRSLEEGSCRLSGRFAVGLWFNEMMKLTRPDRRGSR</sequence>
<dbReference type="EMBL" id="SNVI01000008">
    <property type="protein sequence ID" value="TFE36515.1"/>
    <property type="molecule type" value="Genomic_DNA"/>
</dbReference>
<accession>A0A4Y8MGI7</accession>
<proteinExistence type="predicted"/>
<gene>
    <name evidence="1" type="ORF">E2553_43050</name>
</gene>